<proteinExistence type="predicted"/>
<protein>
    <submittedName>
        <fullName evidence="2">Uncharacterized protein</fullName>
    </submittedName>
</protein>
<organism evidence="2 3">
    <name type="scientific">Streptomyces calidiresistens</name>
    <dbReference type="NCBI Taxonomy" id="1485586"/>
    <lineage>
        <taxon>Bacteria</taxon>
        <taxon>Bacillati</taxon>
        <taxon>Actinomycetota</taxon>
        <taxon>Actinomycetes</taxon>
        <taxon>Kitasatosporales</taxon>
        <taxon>Streptomycetaceae</taxon>
        <taxon>Streptomyces</taxon>
    </lineage>
</organism>
<gene>
    <name evidence="2" type="ORF">FOE67_24960</name>
</gene>
<dbReference type="AlphaFoldDB" id="A0A7W3T8J5"/>
<accession>A0A7W3T8J5</accession>
<dbReference type="Gene3D" id="3.30.420.40">
    <property type="match status" value="1"/>
</dbReference>
<evidence type="ECO:0000256" key="1">
    <source>
        <dbReference type="SAM" id="MobiDB-lite"/>
    </source>
</evidence>
<dbReference type="InterPro" id="IPR043129">
    <property type="entry name" value="ATPase_NBD"/>
</dbReference>
<dbReference type="Proteomes" id="UP000530234">
    <property type="component" value="Unassembled WGS sequence"/>
</dbReference>
<dbReference type="SUPFAM" id="SSF53067">
    <property type="entry name" value="Actin-like ATPase domain"/>
    <property type="match status" value="1"/>
</dbReference>
<dbReference type="RefSeq" id="WP_182667169.1">
    <property type="nucleotide sequence ID" value="NZ_VKHS01001065.1"/>
</dbReference>
<reference evidence="3" key="1">
    <citation type="submission" date="2019-10" db="EMBL/GenBank/DDBJ databases">
        <title>Streptomyces sp. nov., a novel actinobacterium isolated from alkaline environment.</title>
        <authorList>
            <person name="Golinska P."/>
        </authorList>
    </citation>
    <scope>NUCLEOTIDE SEQUENCE [LARGE SCALE GENOMIC DNA]</scope>
    <source>
        <strain evidence="3">DSM 42108</strain>
    </source>
</reference>
<comment type="caution">
    <text evidence="2">The sequence shown here is derived from an EMBL/GenBank/DDBJ whole genome shotgun (WGS) entry which is preliminary data.</text>
</comment>
<evidence type="ECO:0000313" key="2">
    <source>
        <dbReference type="EMBL" id="MBB0232646.1"/>
    </source>
</evidence>
<sequence>MLLLAMDTATPAVTVALHDGTRTLAGSVRVDARRHGELLLPGVHRVLAEAGRELTEVTALIVGTGPRVVYSLGEQRVWLVGAEDDAADGTAPGGGTVAHSHVVYPSPVRPEPGEYEVTWRAEATTGSDGVPITNVVVFTSVGDAVVGFSTAEDGSIPDPDGPERTGGIRQSAEDGEIMWSIATIGFPVVVVP</sequence>
<evidence type="ECO:0000313" key="3">
    <source>
        <dbReference type="Proteomes" id="UP000530234"/>
    </source>
</evidence>
<dbReference type="EMBL" id="VKHS01001065">
    <property type="protein sequence ID" value="MBB0232646.1"/>
    <property type="molecule type" value="Genomic_DNA"/>
</dbReference>
<feature type="region of interest" description="Disordered" evidence="1">
    <location>
        <begin position="150"/>
        <end position="171"/>
    </location>
</feature>
<name>A0A7W3T8J5_9ACTN</name>
<keyword evidence="3" id="KW-1185">Reference proteome</keyword>